<dbReference type="RefSeq" id="WP_074537393.1">
    <property type="nucleotide sequence ID" value="NZ_FNBD01000002.1"/>
</dbReference>
<accession>A0A1G7E1J8</accession>
<dbReference type="Proteomes" id="UP000182114">
    <property type="component" value="Unassembled WGS sequence"/>
</dbReference>
<dbReference type="GO" id="GO:0005975">
    <property type="term" value="P:carbohydrate metabolic process"/>
    <property type="evidence" value="ECO:0007669"/>
    <property type="project" value="InterPro"/>
</dbReference>
<evidence type="ECO:0000259" key="1">
    <source>
        <dbReference type="Pfam" id="PF07944"/>
    </source>
</evidence>
<proteinExistence type="predicted"/>
<gene>
    <name evidence="4" type="ORF">SAMN04487992_10228</name>
</gene>
<protein>
    <recommendedName>
        <fullName evidence="6">Glycoside hydrolase family 127 protein</fullName>
    </recommendedName>
</protein>
<evidence type="ECO:0000259" key="2">
    <source>
        <dbReference type="Pfam" id="PF20736"/>
    </source>
</evidence>
<sequence>MNNTLKKPIVSSIDNSLSPFVQLKNINLTDCQWTSGFWAEKFKTCEEVMVPYMGEVLCGDIGHALNNFKIAAGEKEGEHKGMFWHDGDFYKFIEAKIYVYAQNKNSKILEEIDNYINIISKAQEADGYLQTQIQLRPEVDRYENRKYHEMYNTGHLLITACVHYRVTGQRNFLDIAIKHATLLHTIFMPETKHYGRFGFNQTQIMGLVELYRTTDDKKYLELAERFINNRGKYAVEHTDTTIGYPIGDMVQERTPLRESSEAVGHAVLALYYYAGAADVASETGEKELIDALDRLWVNVTQKKMYLTGAVGQAHYGASTNLDMIEEGFINEYMMPNMTAYNETCANICNAMFSYRMLGLHGESKYADIMELVLYNSALSGISIKGDSYFYANPLRMLNNTRDYHAHENVTETPNREPYLSCFCCPPNLVRTIAQVSGWTYSIAKNGIAINLFGSSVLKTKLADESSLIMHQDTEYPWKGLVKLTIEECKETAFDIMIRIPSWAIDAKIMVNGSETDVAVTAGKYATINRIWKKGDTVVLDMPMEIQIIEGHPRIEEIRNQIAVKRGPIVYCIESPDLPKHTNILEVYFDKKQPLVAKHQPDFLGGVTTLEGELLVRKDKSESMYRTVQTPEFETYKTQLVPYFAWSNRGQAEMTVFMPVVWE</sequence>
<dbReference type="AlphaFoldDB" id="A0A1G7E1J8"/>
<dbReference type="InterPro" id="IPR049174">
    <property type="entry name" value="Beta-AFase-like"/>
</dbReference>
<keyword evidence="5" id="KW-1185">Reference proteome</keyword>
<dbReference type="InterPro" id="IPR049046">
    <property type="entry name" value="Beta-AFase-like_GH127_middle"/>
</dbReference>
<dbReference type="EMBL" id="FNBD01000002">
    <property type="protein sequence ID" value="SDE57531.1"/>
    <property type="molecule type" value="Genomic_DNA"/>
</dbReference>
<feature type="domain" description="Non-reducing end beta-L-arabinofuranosidase-like GH127 catalytic" evidence="1">
    <location>
        <begin position="32"/>
        <end position="436"/>
    </location>
</feature>
<name>A0A1G7E1J8_9FLAO</name>
<dbReference type="Gene3D" id="1.50.10.20">
    <property type="match status" value="1"/>
</dbReference>
<dbReference type="SUPFAM" id="SSF48208">
    <property type="entry name" value="Six-hairpin glycosidases"/>
    <property type="match status" value="1"/>
</dbReference>
<evidence type="ECO:0000259" key="3">
    <source>
        <dbReference type="Pfam" id="PF20737"/>
    </source>
</evidence>
<feature type="domain" description="Non-reducing end beta-L-arabinofuranosidase-like GH127 middle" evidence="2">
    <location>
        <begin position="447"/>
        <end position="543"/>
    </location>
</feature>
<dbReference type="Pfam" id="PF20736">
    <property type="entry name" value="Glyco_hydro127M"/>
    <property type="match status" value="1"/>
</dbReference>
<feature type="domain" description="Non-reducing end beta-L-arabinofuranosidase-like GH127 C-terminal" evidence="3">
    <location>
        <begin position="546"/>
        <end position="658"/>
    </location>
</feature>
<organism evidence="4 5">
    <name type="scientific">Cellulophaga baltica</name>
    <dbReference type="NCBI Taxonomy" id="76594"/>
    <lineage>
        <taxon>Bacteria</taxon>
        <taxon>Pseudomonadati</taxon>
        <taxon>Bacteroidota</taxon>
        <taxon>Flavobacteriia</taxon>
        <taxon>Flavobacteriales</taxon>
        <taxon>Flavobacteriaceae</taxon>
        <taxon>Cellulophaga</taxon>
    </lineage>
</organism>
<dbReference type="Pfam" id="PF07944">
    <property type="entry name" value="Beta-AFase-like_GH127_cat"/>
    <property type="match status" value="1"/>
</dbReference>
<dbReference type="Pfam" id="PF20737">
    <property type="entry name" value="Glyco_hydro127C"/>
    <property type="match status" value="1"/>
</dbReference>
<evidence type="ECO:0008006" key="6">
    <source>
        <dbReference type="Google" id="ProtNLM"/>
    </source>
</evidence>
<evidence type="ECO:0000313" key="5">
    <source>
        <dbReference type="Proteomes" id="UP000182114"/>
    </source>
</evidence>
<dbReference type="PANTHER" id="PTHR43465">
    <property type="entry name" value="DUF1680 DOMAIN PROTEIN (AFU_ORTHOLOGUE AFUA_1G08910)"/>
    <property type="match status" value="1"/>
</dbReference>
<dbReference type="InterPro" id="IPR049049">
    <property type="entry name" value="Beta-AFase-like_GH127_C"/>
</dbReference>
<reference evidence="5" key="1">
    <citation type="submission" date="2016-10" db="EMBL/GenBank/DDBJ databases">
        <authorList>
            <person name="Varghese N."/>
            <person name="Submissions S."/>
        </authorList>
    </citation>
    <scope>NUCLEOTIDE SEQUENCE [LARGE SCALE GENOMIC DNA]</scope>
    <source>
        <strain evidence="5">DSM 24729</strain>
    </source>
</reference>
<dbReference type="PANTHER" id="PTHR43465:SF1">
    <property type="entry name" value="NON-REDUCING END BETA-L-ARABINOFURANOSIDASE"/>
    <property type="match status" value="1"/>
</dbReference>
<dbReference type="eggNOG" id="COG3533">
    <property type="taxonomic scope" value="Bacteria"/>
</dbReference>
<dbReference type="InterPro" id="IPR012878">
    <property type="entry name" value="Beta-AFase-like_GH127_cat"/>
</dbReference>
<evidence type="ECO:0000313" key="4">
    <source>
        <dbReference type="EMBL" id="SDE57531.1"/>
    </source>
</evidence>
<dbReference type="InterPro" id="IPR008928">
    <property type="entry name" value="6-hairpin_glycosidase_sf"/>
</dbReference>